<dbReference type="Proteomes" id="UP000656367">
    <property type="component" value="Unassembled WGS sequence"/>
</dbReference>
<keyword evidence="2" id="KW-1133">Transmembrane helix</keyword>
<keyword evidence="6" id="KW-1185">Reference proteome</keyword>
<dbReference type="AlphaFoldDB" id="A0A830FWY8"/>
<evidence type="ECO:0000256" key="1">
    <source>
        <dbReference type="SAM" id="MobiDB-lite"/>
    </source>
</evidence>
<dbReference type="EMBL" id="JAMQCP010000002">
    <property type="protein sequence ID" value="MDS0253676.1"/>
    <property type="molecule type" value="Genomic_DNA"/>
</dbReference>
<keyword evidence="2" id="KW-0812">Transmembrane</keyword>
<proteinExistence type="predicted"/>
<feature type="transmembrane region" description="Helical" evidence="2">
    <location>
        <begin position="9"/>
        <end position="32"/>
    </location>
</feature>
<feature type="region of interest" description="Disordered" evidence="1">
    <location>
        <begin position="113"/>
        <end position="132"/>
    </location>
</feature>
<evidence type="ECO:0000313" key="3">
    <source>
        <dbReference type="EMBL" id="GGM47621.1"/>
    </source>
</evidence>
<gene>
    <name evidence="3" type="ORF">GCM10009006_31050</name>
    <name evidence="4" type="ORF">NC662_08055</name>
</gene>
<sequence>MVANERGQLLLVGGIAVAIVVFSTILFAHSLAVTDGITTTGSAETIERSADREASVERDLGRLAAETRGDDIDGFEERYEYALRNYTKTHNRVVASSGGTYLNATLNESASLGTEVNQTNSKQFKRPHGTGSKTDWDIAQDVRRVAVFRATVTNINGKGNRLNITVNSSKSKSVDWYLNVTGDPSGNRRNATVNGNLICDGKGELHINLVEGTCEIGGSTKTSFTSFSDTVDSRYNVSINHGSHASGTYVFAADGDFTSPDSYNSADTSPYPVVPAVDTTYHTPSASYNRTVLVEVDDG</sequence>
<evidence type="ECO:0000256" key="2">
    <source>
        <dbReference type="SAM" id="Phobius"/>
    </source>
</evidence>
<evidence type="ECO:0000313" key="5">
    <source>
        <dbReference type="Proteomes" id="UP000656367"/>
    </source>
</evidence>
<comment type="caution">
    <text evidence="3">The sequence shown here is derived from an EMBL/GenBank/DDBJ whole genome shotgun (WGS) entry which is preliminary data.</text>
</comment>
<dbReference type="EMBL" id="BMON01000002">
    <property type="protein sequence ID" value="GGM47621.1"/>
    <property type="molecule type" value="Genomic_DNA"/>
</dbReference>
<name>A0A830FWY8_HALAR</name>
<reference evidence="3" key="1">
    <citation type="journal article" date="2014" name="Int. J. Syst. Evol. Microbiol.">
        <title>Complete genome sequence of Corynebacterium casei LMG S-19264T (=DSM 44701T), isolated from a smear-ripened cheese.</title>
        <authorList>
            <consortium name="US DOE Joint Genome Institute (JGI-PGF)"/>
            <person name="Walter F."/>
            <person name="Albersmeier A."/>
            <person name="Kalinowski J."/>
            <person name="Ruckert C."/>
        </authorList>
    </citation>
    <scope>NUCLEOTIDE SEQUENCE</scope>
    <source>
        <strain evidence="3">JCM 15759</strain>
    </source>
</reference>
<feature type="compositionally biased region" description="Polar residues" evidence="1">
    <location>
        <begin position="113"/>
        <end position="122"/>
    </location>
</feature>
<protein>
    <submittedName>
        <fullName evidence="3">Uncharacterized protein</fullName>
    </submittedName>
</protein>
<dbReference type="Proteomes" id="UP001248536">
    <property type="component" value="Unassembled WGS sequence"/>
</dbReference>
<evidence type="ECO:0000313" key="4">
    <source>
        <dbReference type="EMBL" id="MDS0253676.1"/>
    </source>
</evidence>
<dbReference type="OrthoDB" id="238788at2157"/>
<accession>A0A830FWY8</accession>
<keyword evidence="2" id="KW-0472">Membrane</keyword>
<organism evidence="3 5">
    <name type="scientific">Haloarcula argentinensis</name>
    <dbReference type="NCBI Taxonomy" id="43776"/>
    <lineage>
        <taxon>Archaea</taxon>
        <taxon>Methanobacteriati</taxon>
        <taxon>Methanobacteriota</taxon>
        <taxon>Stenosarchaea group</taxon>
        <taxon>Halobacteria</taxon>
        <taxon>Halobacteriales</taxon>
        <taxon>Haloarculaceae</taxon>
        <taxon>Haloarcula</taxon>
    </lineage>
</organism>
<dbReference type="RefSeq" id="WP_005538552.1">
    <property type="nucleotide sequence ID" value="NZ_BAABDY010000004.1"/>
</dbReference>
<evidence type="ECO:0000313" key="6">
    <source>
        <dbReference type="Proteomes" id="UP001248536"/>
    </source>
</evidence>
<reference evidence="4 6" key="3">
    <citation type="submission" date="2022-06" db="EMBL/GenBank/DDBJ databases">
        <title>Haloarcula sp. a new haloarchaeum isolate from saline soil.</title>
        <authorList>
            <person name="Strakova D."/>
            <person name="Galisteo C."/>
            <person name="Sanchez-Porro C."/>
            <person name="Ventosa A."/>
        </authorList>
    </citation>
    <scope>NUCLEOTIDE SEQUENCE [LARGE SCALE GENOMIC DNA]</scope>
    <source>
        <strain evidence="4 6">JCM 15760</strain>
    </source>
</reference>
<reference evidence="3" key="2">
    <citation type="submission" date="2020-09" db="EMBL/GenBank/DDBJ databases">
        <authorList>
            <person name="Sun Q."/>
            <person name="Ohkuma M."/>
        </authorList>
    </citation>
    <scope>NUCLEOTIDE SEQUENCE</scope>
    <source>
        <strain evidence="3">JCM 15759</strain>
    </source>
</reference>